<proteinExistence type="predicted"/>
<evidence type="ECO:0008006" key="3">
    <source>
        <dbReference type="Google" id="ProtNLM"/>
    </source>
</evidence>
<sequence length="241" mass="26995">MDGTCVNIVDSAMEGERGITFIRDISTQELQITTMNLKLPRKEMFASGAVEISPNAAADVLSIGLGAGYINSYLHKSYSRMNITVVEIDRNMLDIALKWFGLELDNRHRVIIEDGVEYVKRTARAGVKFDVIHIDACTMEENVDTNCPIDIFYTEEMVRNFAAMLKPRGVVIMNVLTLSGDDMAAAKKVKKAFEKAFKKCLGKYAPFSPPNIVMTCAQFQRPPGLKERYQQFRNYSTGGQS</sequence>
<evidence type="ECO:0000313" key="2">
    <source>
        <dbReference type="Proteomes" id="UP000054495"/>
    </source>
</evidence>
<dbReference type="InterPro" id="IPR029063">
    <property type="entry name" value="SAM-dependent_MTases_sf"/>
</dbReference>
<dbReference type="PANTHER" id="PTHR11558:SF11">
    <property type="entry name" value="SPERMIDINE SYNTHASE"/>
    <property type="match status" value="1"/>
</dbReference>
<dbReference type="CDD" id="cd02440">
    <property type="entry name" value="AdoMet_MTases"/>
    <property type="match status" value="1"/>
</dbReference>
<reference evidence="1 2" key="1">
    <citation type="submission" date="2013-05" db="EMBL/GenBank/DDBJ databases">
        <title>Draft genome of the parasitic nematode Anyclostoma ceylanicum.</title>
        <authorList>
            <person name="Mitreva M."/>
        </authorList>
    </citation>
    <scope>NUCLEOTIDE SEQUENCE [LARGE SCALE GENOMIC DNA]</scope>
</reference>
<dbReference type="GO" id="GO:0005829">
    <property type="term" value="C:cytosol"/>
    <property type="evidence" value="ECO:0007669"/>
    <property type="project" value="TreeGrafter"/>
</dbReference>
<dbReference type="GO" id="GO:0008295">
    <property type="term" value="P:spermidine biosynthetic process"/>
    <property type="evidence" value="ECO:0007669"/>
    <property type="project" value="TreeGrafter"/>
</dbReference>
<dbReference type="AlphaFoldDB" id="A0A0D6LD35"/>
<dbReference type="Gene3D" id="3.40.50.150">
    <property type="entry name" value="Vaccinia Virus protein VP39"/>
    <property type="match status" value="1"/>
</dbReference>
<accession>A0A0D6LD35</accession>
<dbReference type="Pfam" id="PF01564">
    <property type="entry name" value="Spermine_synth"/>
    <property type="match status" value="1"/>
</dbReference>
<organism evidence="1 2">
    <name type="scientific">Ancylostoma ceylanicum</name>
    <dbReference type="NCBI Taxonomy" id="53326"/>
    <lineage>
        <taxon>Eukaryota</taxon>
        <taxon>Metazoa</taxon>
        <taxon>Ecdysozoa</taxon>
        <taxon>Nematoda</taxon>
        <taxon>Chromadorea</taxon>
        <taxon>Rhabditida</taxon>
        <taxon>Rhabditina</taxon>
        <taxon>Rhabditomorpha</taxon>
        <taxon>Strongyloidea</taxon>
        <taxon>Ancylostomatidae</taxon>
        <taxon>Ancylostomatinae</taxon>
        <taxon>Ancylostoma</taxon>
    </lineage>
</organism>
<dbReference type="EMBL" id="KE125255">
    <property type="protein sequence ID" value="EPB69769.1"/>
    <property type="molecule type" value="Genomic_DNA"/>
</dbReference>
<name>A0A0D6LD35_9BILA</name>
<protein>
    <recommendedName>
        <fullName evidence="3">PABS domain-containing protein</fullName>
    </recommendedName>
</protein>
<dbReference type="InterPro" id="IPR001045">
    <property type="entry name" value="Spermi_synthase"/>
</dbReference>
<dbReference type="GO" id="GO:0004766">
    <property type="term" value="F:spermidine synthase activity"/>
    <property type="evidence" value="ECO:0007669"/>
    <property type="project" value="TreeGrafter"/>
</dbReference>
<keyword evidence="2" id="KW-1185">Reference proteome</keyword>
<dbReference type="PANTHER" id="PTHR11558">
    <property type="entry name" value="SPERMIDINE/SPERMINE SYNTHASE"/>
    <property type="match status" value="1"/>
</dbReference>
<dbReference type="SUPFAM" id="SSF53335">
    <property type="entry name" value="S-adenosyl-L-methionine-dependent methyltransferases"/>
    <property type="match status" value="1"/>
</dbReference>
<dbReference type="Proteomes" id="UP000054495">
    <property type="component" value="Unassembled WGS sequence"/>
</dbReference>
<evidence type="ECO:0000313" key="1">
    <source>
        <dbReference type="EMBL" id="EPB69769.1"/>
    </source>
</evidence>
<gene>
    <name evidence="1" type="ORF">ANCCEY_11141</name>
</gene>